<feature type="transmembrane region" description="Helical" evidence="1">
    <location>
        <begin position="39"/>
        <end position="59"/>
    </location>
</feature>
<dbReference type="Pfam" id="PF24365">
    <property type="entry name" value="DUF7521"/>
    <property type="match status" value="1"/>
</dbReference>
<dbReference type="RefSeq" id="WP_258301963.1">
    <property type="nucleotide sequence ID" value="NZ_CP078063.1"/>
</dbReference>
<keyword evidence="1" id="KW-0812">Transmembrane</keyword>
<keyword evidence="3" id="KW-1185">Reference proteome</keyword>
<accession>A0ABY5RE78</accession>
<evidence type="ECO:0000256" key="1">
    <source>
        <dbReference type="SAM" id="Phobius"/>
    </source>
</evidence>
<dbReference type="EMBL" id="CP078063">
    <property type="protein sequence ID" value="UVE49475.1"/>
    <property type="molecule type" value="Genomic_DNA"/>
</dbReference>
<feature type="transmembrane region" description="Helical" evidence="1">
    <location>
        <begin position="6"/>
        <end position="27"/>
    </location>
</feature>
<sequence>MNTELPFAVVALKTVTLVLGCLVTYFAVKAAKRTGVTGLGYLAVGFGVVTLGSLLAGVAHQLPLFAPDTALVVEAALTTVGFAVITLSLYVTRQSV</sequence>
<protein>
    <recommendedName>
        <fullName evidence="4">YapH protein</fullName>
    </recommendedName>
</protein>
<reference evidence="2" key="1">
    <citation type="submission" date="2021-07" db="EMBL/GenBank/DDBJ databases">
        <title>Studies on halocins as antimicrobial molecules from haloarchaea.</title>
        <authorList>
            <person name="Kumar S."/>
            <person name="Khare S.K."/>
        </authorList>
    </citation>
    <scope>NUCLEOTIDE SEQUENCE</scope>
    <source>
        <strain evidence="2">NCIM 5678</strain>
    </source>
</reference>
<gene>
    <name evidence="2" type="ORF">KU306_11160</name>
</gene>
<organism evidence="2 3">
    <name type="scientific">Haloferax larsenii</name>
    <dbReference type="NCBI Taxonomy" id="302484"/>
    <lineage>
        <taxon>Archaea</taxon>
        <taxon>Methanobacteriati</taxon>
        <taxon>Methanobacteriota</taxon>
        <taxon>Stenosarchaea group</taxon>
        <taxon>Halobacteria</taxon>
        <taxon>Halobacteriales</taxon>
        <taxon>Haloferacaceae</taxon>
        <taxon>Haloferax</taxon>
    </lineage>
</organism>
<keyword evidence="1" id="KW-1133">Transmembrane helix</keyword>
<evidence type="ECO:0000313" key="2">
    <source>
        <dbReference type="EMBL" id="UVE49475.1"/>
    </source>
</evidence>
<proteinExistence type="predicted"/>
<dbReference type="GeneID" id="74529468"/>
<evidence type="ECO:0000313" key="3">
    <source>
        <dbReference type="Proteomes" id="UP001058330"/>
    </source>
</evidence>
<name>A0ABY5RE78_HALLR</name>
<feature type="transmembrane region" description="Helical" evidence="1">
    <location>
        <begin position="71"/>
        <end position="91"/>
    </location>
</feature>
<keyword evidence="1" id="KW-0472">Membrane</keyword>
<evidence type="ECO:0008006" key="4">
    <source>
        <dbReference type="Google" id="ProtNLM"/>
    </source>
</evidence>
<dbReference type="Proteomes" id="UP001058330">
    <property type="component" value="Chromosome"/>
</dbReference>
<dbReference type="InterPro" id="IPR055943">
    <property type="entry name" value="DUF7521"/>
</dbReference>